<protein>
    <submittedName>
        <fullName evidence="5">GntR family transcriptional regulator</fullName>
    </submittedName>
</protein>
<dbReference type="PRINTS" id="PR00035">
    <property type="entry name" value="HTHGNTR"/>
</dbReference>
<dbReference type="InterPro" id="IPR000524">
    <property type="entry name" value="Tscrpt_reg_HTH_GntR"/>
</dbReference>
<dbReference type="PANTHER" id="PTHR43537:SF24">
    <property type="entry name" value="GLUCONATE OPERON TRANSCRIPTIONAL REPRESSOR"/>
    <property type="match status" value="1"/>
</dbReference>
<dbReference type="GO" id="GO:0003700">
    <property type="term" value="F:DNA-binding transcription factor activity"/>
    <property type="evidence" value="ECO:0007669"/>
    <property type="project" value="InterPro"/>
</dbReference>
<dbReference type="InterPro" id="IPR008920">
    <property type="entry name" value="TF_FadR/GntR_C"/>
</dbReference>
<dbReference type="Pfam" id="PF07729">
    <property type="entry name" value="FCD"/>
    <property type="match status" value="1"/>
</dbReference>
<feature type="domain" description="HTH gntR-type" evidence="4">
    <location>
        <begin position="17"/>
        <end position="87"/>
    </location>
</feature>
<dbReference type="SUPFAM" id="SSF46785">
    <property type="entry name" value="Winged helix' DNA-binding domain"/>
    <property type="match status" value="1"/>
</dbReference>
<evidence type="ECO:0000256" key="2">
    <source>
        <dbReference type="ARBA" id="ARBA00023125"/>
    </source>
</evidence>
<dbReference type="CDD" id="cd07377">
    <property type="entry name" value="WHTH_GntR"/>
    <property type="match status" value="1"/>
</dbReference>
<dbReference type="GO" id="GO:0003677">
    <property type="term" value="F:DNA binding"/>
    <property type="evidence" value="ECO:0007669"/>
    <property type="project" value="UniProtKB-KW"/>
</dbReference>
<dbReference type="Gene3D" id="1.20.120.530">
    <property type="entry name" value="GntR ligand-binding domain-like"/>
    <property type="match status" value="1"/>
</dbReference>
<keyword evidence="1" id="KW-0805">Transcription regulation</keyword>
<evidence type="ECO:0000313" key="5">
    <source>
        <dbReference type="EMBL" id="GEC98928.1"/>
    </source>
</evidence>
<evidence type="ECO:0000259" key="4">
    <source>
        <dbReference type="PROSITE" id="PS50949"/>
    </source>
</evidence>
<keyword evidence="2" id="KW-0238">DNA-binding</keyword>
<dbReference type="InterPro" id="IPR036390">
    <property type="entry name" value="WH_DNA-bd_sf"/>
</dbReference>
<dbReference type="Proteomes" id="UP000315730">
    <property type="component" value="Unassembled WGS sequence"/>
</dbReference>
<dbReference type="AlphaFoldDB" id="A0A4Y4D178"/>
<dbReference type="InterPro" id="IPR036388">
    <property type="entry name" value="WH-like_DNA-bd_sf"/>
</dbReference>
<evidence type="ECO:0000313" key="6">
    <source>
        <dbReference type="Proteomes" id="UP000315730"/>
    </source>
</evidence>
<accession>A0A4Y4D178</accession>
<dbReference type="PROSITE" id="PS50949">
    <property type="entry name" value="HTH_GNTR"/>
    <property type="match status" value="1"/>
</dbReference>
<evidence type="ECO:0000256" key="1">
    <source>
        <dbReference type="ARBA" id="ARBA00023015"/>
    </source>
</evidence>
<keyword evidence="3" id="KW-0804">Transcription</keyword>
<reference evidence="5 6" key="1">
    <citation type="submission" date="2019-06" db="EMBL/GenBank/DDBJ databases">
        <title>Whole genome shotgun sequence of Kocuria varians NBRC 15358.</title>
        <authorList>
            <person name="Hosoyama A."/>
            <person name="Uohara A."/>
            <person name="Ohji S."/>
            <person name="Ichikawa N."/>
        </authorList>
    </citation>
    <scope>NUCLEOTIDE SEQUENCE [LARGE SCALE GENOMIC DNA]</scope>
    <source>
        <strain evidence="5 6">NBRC 15358</strain>
    </source>
</reference>
<proteinExistence type="predicted"/>
<dbReference type="SUPFAM" id="SSF48008">
    <property type="entry name" value="GntR ligand-binding domain-like"/>
    <property type="match status" value="1"/>
</dbReference>
<dbReference type="PANTHER" id="PTHR43537">
    <property type="entry name" value="TRANSCRIPTIONAL REGULATOR, GNTR FAMILY"/>
    <property type="match status" value="1"/>
</dbReference>
<dbReference type="InterPro" id="IPR011711">
    <property type="entry name" value="GntR_C"/>
</dbReference>
<dbReference type="SMART" id="SM00895">
    <property type="entry name" value="FCD"/>
    <property type="match status" value="1"/>
</dbReference>
<name>A0A4Y4D178_KOCVA</name>
<dbReference type="EMBL" id="BJNW01000007">
    <property type="protein sequence ID" value="GEC98928.1"/>
    <property type="molecule type" value="Genomic_DNA"/>
</dbReference>
<keyword evidence="6" id="KW-1185">Reference proteome</keyword>
<dbReference type="Pfam" id="PF00392">
    <property type="entry name" value="GntR"/>
    <property type="match status" value="1"/>
</dbReference>
<gene>
    <name evidence="5" type="primary">pdhR</name>
    <name evidence="5" type="ORF">KVA01_10830</name>
</gene>
<dbReference type="SMART" id="SM00345">
    <property type="entry name" value="HTH_GNTR"/>
    <property type="match status" value="1"/>
</dbReference>
<evidence type="ECO:0000256" key="3">
    <source>
        <dbReference type="ARBA" id="ARBA00023163"/>
    </source>
</evidence>
<sequence length="236" mass="25403">MVEFGHPYAILRPVRSGNTFEETIEHLLQAIKLGLFPRGEKLPPERDLAVHLGVSRATLRDALAELQRAGYLEIRRGRYGGTYILGSPHLADGAAGPLDPEACQDVLVFRAVVEPAAAELAARADLSASARQHLQTCLTDVQQADESTYRTRDARFHIAVAELAGSPSLVAAVADVRARASALLDQIPLLSTNLDHSNAQHSALAEAVLRGDPVRAEALMRSHLEGTASLLRGFLP</sequence>
<comment type="caution">
    <text evidence="5">The sequence shown here is derived from an EMBL/GenBank/DDBJ whole genome shotgun (WGS) entry which is preliminary data.</text>
</comment>
<dbReference type="Gene3D" id="1.10.10.10">
    <property type="entry name" value="Winged helix-like DNA-binding domain superfamily/Winged helix DNA-binding domain"/>
    <property type="match status" value="1"/>
</dbReference>
<organism evidence="5 6">
    <name type="scientific">Kocuria varians</name>
    <name type="common">Micrococcus varians</name>
    <dbReference type="NCBI Taxonomy" id="1272"/>
    <lineage>
        <taxon>Bacteria</taxon>
        <taxon>Bacillati</taxon>
        <taxon>Actinomycetota</taxon>
        <taxon>Actinomycetes</taxon>
        <taxon>Micrococcales</taxon>
        <taxon>Micrococcaceae</taxon>
        <taxon>Kocuria</taxon>
    </lineage>
</organism>